<gene>
    <name evidence="3" type="ORF">BTMF_LOCUS3383</name>
</gene>
<sequence>MNEFKDVSIKDCNSNIRKIINEHYHTSCAKKLHNSTLELIANASFLRYIDTPEKNRTLMRVVYGLQDLEADIEFVAPAQREIDSYVENGIPVYAYSFSYFPKSPIYEEDQKKYTIFGHETVKVKRKELQIRRLFPIILFVFNLLEIFQLLFL</sequence>
<evidence type="ECO:0000313" key="4">
    <source>
        <dbReference type="Proteomes" id="UP000280834"/>
    </source>
</evidence>
<reference evidence="3 4" key="1">
    <citation type="submission" date="2018-11" db="EMBL/GenBank/DDBJ databases">
        <authorList>
            <consortium name="Pathogen Informatics"/>
        </authorList>
    </citation>
    <scope>NUCLEOTIDE SEQUENCE [LARGE SCALE GENOMIC DNA]</scope>
</reference>
<dbReference type="Gene3D" id="3.40.50.1820">
    <property type="entry name" value="alpha/beta hydrolase"/>
    <property type="match status" value="1"/>
</dbReference>
<dbReference type="EMBL" id="UZAG01003036">
    <property type="protein sequence ID" value="VDO14670.1"/>
    <property type="molecule type" value="Genomic_DNA"/>
</dbReference>
<evidence type="ECO:0000259" key="2">
    <source>
        <dbReference type="Pfam" id="PF00135"/>
    </source>
</evidence>
<feature type="domain" description="Carboxylesterase type B" evidence="2">
    <location>
        <begin position="20"/>
        <end position="106"/>
    </location>
</feature>
<organism evidence="3 4">
    <name type="scientific">Brugia timori</name>
    <dbReference type="NCBI Taxonomy" id="42155"/>
    <lineage>
        <taxon>Eukaryota</taxon>
        <taxon>Metazoa</taxon>
        <taxon>Ecdysozoa</taxon>
        <taxon>Nematoda</taxon>
        <taxon>Chromadorea</taxon>
        <taxon>Rhabditida</taxon>
        <taxon>Spirurina</taxon>
        <taxon>Spiruromorpha</taxon>
        <taxon>Filarioidea</taxon>
        <taxon>Onchocercidae</taxon>
        <taxon>Brugia</taxon>
    </lineage>
</organism>
<keyword evidence="1" id="KW-0812">Transmembrane</keyword>
<keyword evidence="1" id="KW-1133">Transmembrane helix</keyword>
<evidence type="ECO:0000313" key="3">
    <source>
        <dbReference type="EMBL" id="VDO14670.1"/>
    </source>
</evidence>
<dbReference type="Proteomes" id="UP000280834">
    <property type="component" value="Unassembled WGS sequence"/>
</dbReference>
<dbReference type="InterPro" id="IPR002018">
    <property type="entry name" value="CarbesteraseB"/>
</dbReference>
<keyword evidence="4" id="KW-1185">Reference proteome</keyword>
<keyword evidence="1" id="KW-0472">Membrane</keyword>
<accession>A0A3P7SZ92</accession>
<dbReference type="AlphaFoldDB" id="A0A3P7SZ92"/>
<protein>
    <recommendedName>
        <fullName evidence="2">Carboxylesterase type B domain-containing protein</fullName>
    </recommendedName>
</protein>
<dbReference type="SUPFAM" id="SSF53474">
    <property type="entry name" value="alpha/beta-Hydrolases"/>
    <property type="match status" value="1"/>
</dbReference>
<feature type="transmembrane region" description="Helical" evidence="1">
    <location>
        <begin position="133"/>
        <end position="151"/>
    </location>
</feature>
<dbReference type="Pfam" id="PF00135">
    <property type="entry name" value="COesterase"/>
    <property type="match status" value="1"/>
</dbReference>
<name>A0A3P7SZ92_9BILA</name>
<dbReference type="InterPro" id="IPR029058">
    <property type="entry name" value="AB_hydrolase_fold"/>
</dbReference>
<evidence type="ECO:0000256" key="1">
    <source>
        <dbReference type="SAM" id="Phobius"/>
    </source>
</evidence>
<proteinExistence type="predicted"/>